<dbReference type="GO" id="GO:0051536">
    <property type="term" value="F:iron-sulfur cluster binding"/>
    <property type="evidence" value="ECO:0007669"/>
    <property type="project" value="UniProtKB-KW"/>
</dbReference>
<keyword evidence="5 13" id="KW-0540">Nuclease</keyword>
<dbReference type="EC" id="3.1.12.1" evidence="3 13"/>
<dbReference type="GO" id="GO:0046872">
    <property type="term" value="F:metal ion binding"/>
    <property type="evidence" value="ECO:0007669"/>
    <property type="project" value="UniProtKB-KW"/>
</dbReference>
<keyword evidence="9 13" id="KW-0408">Iron</keyword>
<dbReference type="Pfam" id="PF01930">
    <property type="entry name" value="Cas_Cas4"/>
    <property type="match status" value="1"/>
</dbReference>
<evidence type="ECO:0000256" key="7">
    <source>
        <dbReference type="ARBA" id="ARBA00022801"/>
    </source>
</evidence>
<dbReference type="EMBL" id="CP002547">
    <property type="protein sequence ID" value="ADY55250.1"/>
    <property type="molecule type" value="Genomic_DNA"/>
</dbReference>
<evidence type="ECO:0000256" key="13">
    <source>
        <dbReference type="RuleBase" id="RU365022"/>
    </source>
</evidence>
<dbReference type="InterPro" id="IPR011604">
    <property type="entry name" value="PDDEXK-like_dom_sf"/>
</dbReference>
<dbReference type="PANTHER" id="PTHR36531">
    <property type="entry name" value="CRISPR-ASSOCIATED EXONUCLEASE CAS4"/>
    <property type="match status" value="1"/>
</dbReference>
<keyword evidence="10 13" id="KW-0411">Iron-sulfur</keyword>
<evidence type="ECO:0000256" key="10">
    <source>
        <dbReference type="ARBA" id="ARBA00023014"/>
    </source>
</evidence>
<sequence>MSVYEEDDLLLLSGIQHMAFCERQWALIHIEQVWAESSRTLEGKYLHEKADDPFKNETRSDLRIVRAMPIVSYQLGLRGVADVVEFRRVENPPEGIAVKLDKRKGWWQPYPVEYKRGRPKSDDRDAVQLCAQALCLEEMLKISIDCGFLFYGQTKHREQIEFNRVLRTRVEELAGKMQKMFAEGKTPGAKKGKHCSLCSLIEQCQPNLTVRHRSVEAYLKKMLVWEEVNI</sequence>
<dbReference type="Proteomes" id="UP000007488">
    <property type="component" value="Chromosome"/>
</dbReference>
<dbReference type="GO" id="GO:0051607">
    <property type="term" value="P:defense response to virus"/>
    <property type="evidence" value="ECO:0007669"/>
    <property type="project" value="UniProtKB-KW"/>
</dbReference>
<dbReference type="KEGG" id="sgy:Sgly_0905"/>
<protein>
    <recommendedName>
        <fullName evidence="4 13">CRISPR-associated exonuclease Cas4</fullName>
        <ecNumber evidence="3 13">3.1.12.1</ecNumber>
    </recommendedName>
</protein>
<dbReference type="GO" id="GO:0004527">
    <property type="term" value="F:exonuclease activity"/>
    <property type="evidence" value="ECO:0007669"/>
    <property type="project" value="UniProtKB-KW"/>
</dbReference>
<dbReference type="Gene3D" id="3.90.320.10">
    <property type="match status" value="1"/>
</dbReference>
<keyword evidence="16" id="KW-1185">Reference proteome</keyword>
<dbReference type="PANTHER" id="PTHR36531:SF6">
    <property type="entry name" value="DNA REPLICATION ATP-DEPENDENT HELICASE_NUCLEASE DNA2"/>
    <property type="match status" value="1"/>
</dbReference>
<keyword evidence="6 13" id="KW-0479">Metal-binding</keyword>
<evidence type="ECO:0000256" key="11">
    <source>
        <dbReference type="ARBA" id="ARBA00023118"/>
    </source>
</evidence>
<keyword evidence="11 13" id="KW-0051">Antiviral defense</keyword>
<organism evidence="15 16">
    <name type="scientific">Syntrophobotulus glycolicus (strain DSM 8271 / FlGlyR)</name>
    <dbReference type="NCBI Taxonomy" id="645991"/>
    <lineage>
        <taxon>Bacteria</taxon>
        <taxon>Bacillati</taxon>
        <taxon>Bacillota</taxon>
        <taxon>Clostridia</taxon>
        <taxon>Eubacteriales</taxon>
        <taxon>Desulfitobacteriaceae</taxon>
        <taxon>Syntrophobotulus</taxon>
    </lineage>
</organism>
<keyword evidence="8 13" id="KW-0269">Exonuclease</keyword>
<comment type="similarity">
    <text evidence="2 13">Belongs to the CRISPR-associated exonuclease Cas4 family.</text>
</comment>
<evidence type="ECO:0000256" key="5">
    <source>
        <dbReference type="ARBA" id="ARBA00022722"/>
    </source>
</evidence>
<dbReference type="STRING" id="645991.Sgly_0905"/>
<keyword evidence="12 13" id="KW-0464">Manganese</keyword>
<evidence type="ECO:0000256" key="4">
    <source>
        <dbReference type="ARBA" id="ARBA00020049"/>
    </source>
</evidence>
<dbReference type="RefSeq" id="WP_013624121.1">
    <property type="nucleotide sequence ID" value="NC_015172.1"/>
</dbReference>
<keyword evidence="7 13" id="KW-0378">Hydrolase</keyword>
<comment type="cofactor">
    <cofactor evidence="13">
        <name>iron-sulfur cluster</name>
        <dbReference type="ChEBI" id="CHEBI:30408"/>
    </cofactor>
</comment>
<reference evidence="15 16" key="1">
    <citation type="journal article" date="2011" name="Stand. Genomic Sci.">
        <title>Complete genome sequence of Syntrophobotulus glycolicus type strain (FlGlyR).</title>
        <authorList>
            <person name="Han C."/>
            <person name="Mwirichia R."/>
            <person name="Chertkov O."/>
            <person name="Held B."/>
            <person name="Lapidus A."/>
            <person name="Nolan M."/>
            <person name="Lucas S."/>
            <person name="Hammon N."/>
            <person name="Deshpande S."/>
            <person name="Cheng J.F."/>
            <person name="Tapia R."/>
            <person name="Goodwin L."/>
            <person name="Pitluck S."/>
            <person name="Huntemann M."/>
            <person name="Liolios K."/>
            <person name="Ivanova N."/>
            <person name="Pagani I."/>
            <person name="Mavromatis K."/>
            <person name="Ovchinikova G."/>
            <person name="Pati A."/>
            <person name="Chen A."/>
            <person name="Palaniappan K."/>
            <person name="Land M."/>
            <person name="Hauser L."/>
            <person name="Brambilla E.M."/>
            <person name="Rohde M."/>
            <person name="Spring S."/>
            <person name="Sikorski J."/>
            <person name="Goker M."/>
            <person name="Woyke T."/>
            <person name="Bristow J."/>
            <person name="Eisen J.A."/>
            <person name="Markowitz V."/>
            <person name="Hugenholtz P."/>
            <person name="Kyrpides N.C."/>
            <person name="Klenk H.P."/>
            <person name="Detter J.C."/>
        </authorList>
    </citation>
    <scope>NUCLEOTIDE SEQUENCE [LARGE SCALE GENOMIC DNA]</scope>
    <source>
        <strain evidence="16">DSM 8271 / FlGlyR</strain>
    </source>
</reference>
<evidence type="ECO:0000256" key="3">
    <source>
        <dbReference type="ARBA" id="ARBA00012768"/>
    </source>
</evidence>
<comment type="function">
    <text evidence="13">CRISPR (clustered regularly interspaced short palindromic repeat) is an adaptive immune system that provides protection against mobile genetic elements (viruses, transposable elements and conjugative plasmids). CRISPR clusters contain sequences complementary to antecedent mobile elements and target invading nucleic acids. CRISPR clusters are transcribed and processed into CRISPR RNA (crRNA).</text>
</comment>
<dbReference type="NCBIfam" id="TIGR00372">
    <property type="entry name" value="cas4"/>
    <property type="match status" value="1"/>
</dbReference>
<dbReference type="HOGENOM" id="CLU_102055_1_1_9"/>
<feature type="domain" description="DUF83" evidence="14">
    <location>
        <begin position="14"/>
        <end position="205"/>
    </location>
</feature>
<dbReference type="eggNOG" id="COG1468">
    <property type="taxonomic scope" value="Bacteria"/>
</dbReference>
<evidence type="ECO:0000256" key="9">
    <source>
        <dbReference type="ARBA" id="ARBA00023004"/>
    </source>
</evidence>
<evidence type="ECO:0000256" key="12">
    <source>
        <dbReference type="ARBA" id="ARBA00023211"/>
    </source>
</evidence>
<gene>
    <name evidence="15" type="ordered locus">Sgly_0905</name>
</gene>
<name>F0T1Y6_SYNGF</name>
<evidence type="ECO:0000313" key="15">
    <source>
        <dbReference type="EMBL" id="ADY55250.1"/>
    </source>
</evidence>
<dbReference type="AlphaFoldDB" id="F0T1Y6"/>
<dbReference type="OrthoDB" id="9781776at2"/>
<accession>F0T1Y6</accession>
<evidence type="ECO:0000256" key="1">
    <source>
        <dbReference type="ARBA" id="ARBA00001966"/>
    </source>
</evidence>
<evidence type="ECO:0000256" key="6">
    <source>
        <dbReference type="ARBA" id="ARBA00022723"/>
    </source>
</evidence>
<reference evidence="16" key="2">
    <citation type="submission" date="2011-02" db="EMBL/GenBank/DDBJ databases">
        <title>The complete genome of Syntrophobotulus glycolicus DSM 8271.</title>
        <authorList>
            <person name="Lucas S."/>
            <person name="Copeland A."/>
            <person name="Lapidus A."/>
            <person name="Bruce D."/>
            <person name="Goodwin L."/>
            <person name="Pitluck S."/>
            <person name="Kyrpides N."/>
            <person name="Mavromatis K."/>
            <person name="Pagani I."/>
            <person name="Ivanova N."/>
            <person name="Mikhailova N."/>
            <person name="Chertkov O."/>
            <person name="Held B."/>
            <person name="Detter J.C."/>
            <person name="Tapia R."/>
            <person name="Han C."/>
            <person name="Land M."/>
            <person name="Hauser L."/>
            <person name="Markowitz V."/>
            <person name="Cheng J.-F."/>
            <person name="Hugenholtz P."/>
            <person name="Woyke T."/>
            <person name="Wu D."/>
            <person name="Spring S."/>
            <person name="Schroeder M."/>
            <person name="Brambilla E."/>
            <person name="Klenk H.-P."/>
            <person name="Eisen J.A."/>
        </authorList>
    </citation>
    <scope>NUCLEOTIDE SEQUENCE [LARGE SCALE GENOMIC DNA]</scope>
    <source>
        <strain evidence="16">DSM 8271 / FlGlyR</strain>
    </source>
</reference>
<comment type="cofactor">
    <cofactor evidence="13">
        <name>Mg(2+)</name>
        <dbReference type="ChEBI" id="CHEBI:18420"/>
    </cofactor>
    <cofactor evidence="13">
        <name>Mn(2+)</name>
        <dbReference type="ChEBI" id="CHEBI:29035"/>
    </cofactor>
    <text evidence="13">Mg(2+) or Mn(2+) required for ssDNA cleavage activity.</text>
</comment>
<dbReference type="InterPro" id="IPR051827">
    <property type="entry name" value="Cas4_exonuclease"/>
</dbReference>
<evidence type="ECO:0000259" key="14">
    <source>
        <dbReference type="Pfam" id="PF01930"/>
    </source>
</evidence>
<evidence type="ECO:0000313" key="16">
    <source>
        <dbReference type="Proteomes" id="UP000007488"/>
    </source>
</evidence>
<comment type="cofactor">
    <cofactor evidence="1">
        <name>[4Fe-4S] cluster</name>
        <dbReference type="ChEBI" id="CHEBI:49883"/>
    </cofactor>
</comment>
<evidence type="ECO:0000256" key="8">
    <source>
        <dbReference type="ARBA" id="ARBA00022839"/>
    </source>
</evidence>
<proteinExistence type="inferred from homology"/>
<dbReference type="InterPro" id="IPR022765">
    <property type="entry name" value="Dna2/Cas4_DUF83"/>
</dbReference>
<dbReference type="InterPro" id="IPR013343">
    <property type="entry name" value="CRISPR-assoc_prot_Cas4"/>
</dbReference>
<evidence type="ECO:0000256" key="2">
    <source>
        <dbReference type="ARBA" id="ARBA00009189"/>
    </source>
</evidence>